<organism evidence="1 2">
    <name type="scientific">Nonomuraea muscovyensis</name>
    <dbReference type="NCBI Taxonomy" id="1124761"/>
    <lineage>
        <taxon>Bacteria</taxon>
        <taxon>Bacillati</taxon>
        <taxon>Actinomycetota</taxon>
        <taxon>Actinomycetes</taxon>
        <taxon>Streptosporangiales</taxon>
        <taxon>Streptosporangiaceae</taxon>
        <taxon>Nonomuraea</taxon>
    </lineage>
</organism>
<dbReference type="EMBL" id="JACHJB010000003">
    <property type="protein sequence ID" value="MBB6350720.1"/>
    <property type="molecule type" value="Genomic_DNA"/>
</dbReference>
<evidence type="ECO:0000313" key="2">
    <source>
        <dbReference type="Proteomes" id="UP000583800"/>
    </source>
</evidence>
<sequence length="47" mass="5054">MKRSSSAVYRGLLAIAGSLNRSGQQEADHAVGEVRSLREVVEGYASF</sequence>
<dbReference type="AlphaFoldDB" id="A0A7X0F2K9"/>
<keyword evidence="2" id="KW-1185">Reference proteome</keyword>
<comment type="caution">
    <text evidence="1">The sequence shown here is derived from an EMBL/GenBank/DDBJ whole genome shotgun (WGS) entry which is preliminary data.</text>
</comment>
<evidence type="ECO:0000313" key="1">
    <source>
        <dbReference type="EMBL" id="MBB6350720.1"/>
    </source>
</evidence>
<accession>A0A7X0F2K9</accession>
<name>A0A7X0F2K9_9ACTN</name>
<dbReference type="Proteomes" id="UP000583800">
    <property type="component" value="Unassembled WGS sequence"/>
</dbReference>
<proteinExistence type="predicted"/>
<protein>
    <submittedName>
        <fullName evidence="1">Uncharacterized protein</fullName>
    </submittedName>
</protein>
<reference evidence="1 2" key="1">
    <citation type="submission" date="2020-08" db="EMBL/GenBank/DDBJ databases">
        <title>Sequencing the genomes of 1000 actinobacteria strains.</title>
        <authorList>
            <person name="Klenk H.-P."/>
        </authorList>
    </citation>
    <scope>NUCLEOTIDE SEQUENCE [LARGE SCALE GENOMIC DNA]</scope>
    <source>
        <strain evidence="1 2">DSM 45913</strain>
    </source>
</reference>
<gene>
    <name evidence="1" type="ORF">FHU36_007292</name>
</gene>